<evidence type="ECO:0000256" key="1">
    <source>
        <dbReference type="SAM" id="MobiDB-lite"/>
    </source>
</evidence>
<accession>A0AAN8PMR5</accession>
<feature type="compositionally biased region" description="Polar residues" evidence="1">
    <location>
        <begin position="659"/>
        <end position="673"/>
    </location>
</feature>
<sequence>MDENNIETSVVREMGNQTDQSDEKINQAKPNEDNSSKEYVVDQIFCGDNLTIYAIFEVDDDMRMPKKNGSTEGSNSEEEVIIISEEMREDLEESCIKLLEDFALMLKEEEKENCQQKKADNSDLIKQDDIKVLYRKETPPSSQNLEEQCVRIEKTSKGINTDLTFCPTHLEEVQNTIGTNFPNGNPAEKLEDICMSISRKISSCLMESSSTTSSCSVSSLEMKENENTEVKKSLSNFIVCPMVVTNEGILRQAQIKDHKLMERKEMTSECTPELPKDTTTSPSDSEINNGGETSGVKKPVFTVSDYELVLATHFDKIVLSKQSTEKDDTISSECRKKCKKLSKQAILEEIKTVQWKLNSIVQCLESNVLELDSCDLDLPRDLIKKVINKISDEFISPEGKENDSIKRQMSNLALPEPKIKKTLGGLPACCGKTPNVCPDAAKDTVNAKLCEMADIKSMSSMSTASTSNTFSLKNTVKNSPVLHVENILFFNLEKPVNNCGNICQSKSDSKIWLKTKVKYQIQNLKKTQSLQEKLEILCNKKLKTLSIKPESNAMARTYPMPGNALPETLNLNKCEMGDDEVKGKTSKADVEKDVELVAKMMEENSEDISKKENFKFRQKMAVQERCRYRKCENANFSTTRLESKKIGFQRMKTTESKPNRNNCISQLGKNNQLKRPPDTRKMINEKQKCSVSSPAQVLSDLRKDVKGVRRTPSRREIVKTVKKERSTGLTEQVKHKRLSRTIRSVGKDNPDSKLHIDKLVKDPKEKFFFSEPENLLIGSKGTPGGTQNVKLADKVNRLASRPPTQKHRRDPAAAPVPLNKAKEKSVTRLPQKCCRSYKESLEKIMEKKKTDHVLVFDKKIDNVYFPVTKSPEPEQDAAPVVIELFSKKPASLETFNSDFTSGEPVNFKSSTSNVHLNDSYMSNSGNSDIVNSDLEKAVIKSVWALTKVLLYGNGTRSCKS</sequence>
<gene>
    <name evidence="2" type="ORF">RUM43_007492</name>
</gene>
<protein>
    <submittedName>
        <fullName evidence="2">Uncharacterized protein</fullName>
    </submittedName>
</protein>
<dbReference type="Proteomes" id="UP001372834">
    <property type="component" value="Unassembled WGS sequence"/>
</dbReference>
<comment type="caution">
    <text evidence="2">The sequence shown here is derived from an EMBL/GenBank/DDBJ whole genome shotgun (WGS) entry which is preliminary data.</text>
</comment>
<reference evidence="2 3" key="1">
    <citation type="submission" date="2023-10" db="EMBL/GenBank/DDBJ databases">
        <title>Genomes of two closely related lineages of the louse Polyplax serrata with different host specificities.</title>
        <authorList>
            <person name="Martinu J."/>
            <person name="Tarabai H."/>
            <person name="Stefka J."/>
            <person name="Hypsa V."/>
        </authorList>
    </citation>
    <scope>NUCLEOTIDE SEQUENCE [LARGE SCALE GENOMIC DNA]</scope>
    <source>
        <strain evidence="2">HR10_N</strain>
    </source>
</reference>
<name>A0AAN8PMR5_POLSC</name>
<dbReference type="EMBL" id="JAWJWE010000003">
    <property type="protein sequence ID" value="KAK6639222.1"/>
    <property type="molecule type" value="Genomic_DNA"/>
</dbReference>
<organism evidence="2 3">
    <name type="scientific">Polyplax serrata</name>
    <name type="common">Common mouse louse</name>
    <dbReference type="NCBI Taxonomy" id="468196"/>
    <lineage>
        <taxon>Eukaryota</taxon>
        <taxon>Metazoa</taxon>
        <taxon>Ecdysozoa</taxon>
        <taxon>Arthropoda</taxon>
        <taxon>Hexapoda</taxon>
        <taxon>Insecta</taxon>
        <taxon>Pterygota</taxon>
        <taxon>Neoptera</taxon>
        <taxon>Paraneoptera</taxon>
        <taxon>Psocodea</taxon>
        <taxon>Troctomorpha</taxon>
        <taxon>Phthiraptera</taxon>
        <taxon>Anoplura</taxon>
        <taxon>Polyplacidae</taxon>
        <taxon>Polyplax</taxon>
    </lineage>
</organism>
<feature type="compositionally biased region" description="Basic and acidic residues" evidence="1">
    <location>
        <begin position="21"/>
        <end position="36"/>
    </location>
</feature>
<feature type="compositionally biased region" description="Polar residues" evidence="1">
    <location>
        <begin position="277"/>
        <end position="291"/>
    </location>
</feature>
<evidence type="ECO:0000313" key="2">
    <source>
        <dbReference type="EMBL" id="KAK6639222.1"/>
    </source>
</evidence>
<feature type="region of interest" description="Disordered" evidence="1">
    <location>
        <begin position="652"/>
        <end position="677"/>
    </location>
</feature>
<proteinExistence type="predicted"/>
<dbReference type="AlphaFoldDB" id="A0AAN8PMR5"/>
<evidence type="ECO:0000313" key="3">
    <source>
        <dbReference type="Proteomes" id="UP001372834"/>
    </source>
</evidence>
<feature type="region of interest" description="Disordered" evidence="1">
    <location>
        <begin position="264"/>
        <end position="294"/>
    </location>
</feature>
<feature type="region of interest" description="Disordered" evidence="1">
    <location>
        <begin position="1"/>
        <end position="36"/>
    </location>
</feature>